<name>A0A1I3TA80_9PLAN</name>
<dbReference type="Proteomes" id="UP000199518">
    <property type="component" value="Unassembled WGS sequence"/>
</dbReference>
<gene>
    <name evidence="3" type="ORF">SAMN05421753_12836</name>
</gene>
<dbReference type="OrthoDB" id="283256at2"/>
<evidence type="ECO:0000256" key="1">
    <source>
        <dbReference type="SAM" id="MobiDB-lite"/>
    </source>
</evidence>
<accession>A0A1I3TA80</accession>
<sequence>MTPAFHKLMLSVAVMCLLAAAYSCSSTMTARHQTHGGIRYTIAPDERFNRVEKGKNGSLMYDSPELTVVCENGQLKINGVPCGQVNKGDHVEITDVFTVMVNGQQRGDNFTGSTQNKQRLQQSKIQVGERS</sequence>
<feature type="signal peptide" evidence="2">
    <location>
        <begin position="1"/>
        <end position="25"/>
    </location>
</feature>
<feature type="region of interest" description="Disordered" evidence="1">
    <location>
        <begin position="107"/>
        <end position="131"/>
    </location>
</feature>
<keyword evidence="4" id="KW-1185">Reference proteome</keyword>
<feature type="chain" id="PRO_5011612693" description="DUF5666 domain-containing protein" evidence="2">
    <location>
        <begin position="26"/>
        <end position="131"/>
    </location>
</feature>
<dbReference type="RefSeq" id="WP_092057133.1">
    <property type="nucleotide sequence ID" value="NZ_FOQD01000028.1"/>
</dbReference>
<feature type="compositionally biased region" description="Polar residues" evidence="1">
    <location>
        <begin position="107"/>
        <end position="125"/>
    </location>
</feature>
<organism evidence="3 4">
    <name type="scientific">Planctomicrobium piriforme</name>
    <dbReference type="NCBI Taxonomy" id="1576369"/>
    <lineage>
        <taxon>Bacteria</taxon>
        <taxon>Pseudomonadati</taxon>
        <taxon>Planctomycetota</taxon>
        <taxon>Planctomycetia</taxon>
        <taxon>Planctomycetales</taxon>
        <taxon>Planctomycetaceae</taxon>
        <taxon>Planctomicrobium</taxon>
    </lineage>
</organism>
<keyword evidence="2" id="KW-0732">Signal</keyword>
<protein>
    <recommendedName>
        <fullName evidence="5">DUF5666 domain-containing protein</fullName>
    </recommendedName>
</protein>
<evidence type="ECO:0000256" key="2">
    <source>
        <dbReference type="SAM" id="SignalP"/>
    </source>
</evidence>
<proteinExistence type="predicted"/>
<evidence type="ECO:0000313" key="4">
    <source>
        <dbReference type="Proteomes" id="UP000199518"/>
    </source>
</evidence>
<reference evidence="4" key="1">
    <citation type="submission" date="2016-10" db="EMBL/GenBank/DDBJ databases">
        <authorList>
            <person name="Varghese N."/>
            <person name="Submissions S."/>
        </authorList>
    </citation>
    <scope>NUCLEOTIDE SEQUENCE [LARGE SCALE GENOMIC DNA]</scope>
    <source>
        <strain evidence="4">DSM 26348</strain>
    </source>
</reference>
<dbReference type="PROSITE" id="PS51257">
    <property type="entry name" value="PROKAR_LIPOPROTEIN"/>
    <property type="match status" value="1"/>
</dbReference>
<dbReference type="EMBL" id="FOQD01000028">
    <property type="protein sequence ID" value="SFJ67473.1"/>
    <property type="molecule type" value="Genomic_DNA"/>
</dbReference>
<evidence type="ECO:0000313" key="3">
    <source>
        <dbReference type="EMBL" id="SFJ67473.1"/>
    </source>
</evidence>
<dbReference type="AlphaFoldDB" id="A0A1I3TA80"/>
<evidence type="ECO:0008006" key="5">
    <source>
        <dbReference type="Google" id="ProtNLM"/>
    </source>
</evidence>